<dbReference type="PANTHER" id="PTHR32322:SF9">
    <property type="entry name" value="AMINO-ACID METABOLITE EFFLUX PUMP-RELATED"/>
    <property type="match status" value="1"/>
</dbReference>
<evidence type="ECO:0000256" key="5">
    <source>
        <dbReference type="SAM" id="Phobius"/>
    </source>
</evidence>
<dbReference type="PANTHER" id="PTHR32322">
    <property type="entry name" value="INNER MEMBRANE TRANSPORTER"/>
    <property type="match status" value="1"/>
</dbReference>
<feature type="transmembrane region" description="Helical" evidence="5">
    <location>
        <begin position="30"/>
        <end position="52"/>
    </location>
</feature>
<keyword evidence="4 5" id="KW-0472">Membrane</keyword>
<gene>
    <name evidence="7" type="ORF">EB235_12990</name>
</gene>
<feature type="transmembrane region" description="Helical" evidence="5">
    <location>
        <begin position="7"/>
        <end position="24"/>
    </location>
</feature>
<evidence type="ECO:0000313" key="7">
    <source>
        <dbReference type="EMBL" id="QKD02303.1"/>
    </source>
</evidence>
<sequence>MKPRDIAAYAFLAVTWGLSFLVLLKVVHAFGWVGAVTLRSLIAGTTLFLLAAATRRRLDFSAGWRHFVVVGATTVAAQLIGLSYATPRIGTAMAAILVAAIPLFSMILGQLWGLERITLRGLAGLLVGATGIIILVGFPAVPITASFAFGCAASLFSSFSAAFGSNYANRHLRSAGSFELTGAAFLFGGLMTLPLLLVVPVPAMPTLADVLYLVLLACVMSALTYVVYFRLVASIGATRTISVEFAVTTIAVLVGTVMLGESLTIIQGFGALAIIGGCILVLDPFPRRVKATALPSSPPLV</sequence>
<dbReference type="InterPro" id="IPR037185">
    <property type="entry name" value="EmrE-like"/>
</dbReference>
<dbReference type="SUPFAM" id="SSF103481">
    <property type="entry name" value="Multidrug resistance efflux transporter EmrE"/>
    <property type="match status" value="2"/>
</dbReference>
<evidence type="ECO:0000259" key="6">
    <source>
        <dbReference type="Pfam" id="PF00892"/>
    </source>
</evidence>
<feature type="domain" description="EamA" evidence="6">
    <location>
        <begin position="149"/>
        <end position="282"/>
    </location>
</feature>
<reference evidence="7 8" key="1">
    <citation type="submission" date="2018-10" db="EMBL/GenBank/DDBJ databases">
        <authorList>
            <person name="Perry B.J."/>
            <person name="Sullivan J.T."/>
            <person name="Murphy R.J.T."/>
            <person name="Ramsay J.P."/>
            <person name="Ronson C.W."/>
        </authorList>
    </citation>
    <scope>NUCLEOTIDE SEQUENCE [LARGE SCALE GENOMIC DNA]</scope>
    <source>
        <strain evidence="7 8">R88b</strain>
    </source>
</reference>
<feature type="transmembrane region" description="Helical" evidence="5">
    <location>
        <begin position="147"/>
        <end position="168"/>
    </location>
</feature>
<feature type="transmembrane region" description="Helical" evidence="5">
    <location>
        <begin position="241"/>
        <end position="259"/>
    </location>
</feature>
<feature type="transmembrane region" description="Helical" evidence="5">
    <location>
        <begin position="92"/>
        <end position="114"/>
    </location>
</feature>
<feature type="transmembrane region" description="Helical" evidence="5">
    <location>
        <begin position="210"/>
        <end position="229"/>
    </location>
</feature>
<dbReference type="Proteomes" id="UP000503017">
    <property type="component" value="Chromosome"/>
</dbReference>
<feature type="transmembrane region" description="Helical" evidence="5">
    <location>
        <begin position="180"/>
        <end position="204"/>
    </location>
</feature>
<dbReference type="AlphaFoldDB" id="A0A6M7WN51"/>
<dbReference type="RefSeq" id="WP_027030611.1">
    <property type="nucleotide sequence ID" value="NZ_CP033367.1"/>
</dbReference>
<comment type="subcellular location">
    <subcellularLocation>
        <location evidence="1">Membrane</location>
        <topology evidence="1">Multi-pass membrane protein</topology>
    </subcellularLocation>
</comment>
<feature type="domain" description="EamA" evidence="6">
    <location>
        <begin position="11"/>
        <end position="136"/>
    </location>
</feature>
<feature type="transmembrane region" description="Helical" evidence="5">
    <location>
        <begin position="121"/>
        <end position="141"/>
    </location>
</feature>
<accession>A0A6M7WN51</accession>
<protein>
    <submittedName>
        <fullName evidence="7">DMT family transporter</fullName>
    </submittedName>
</protein>
<dbReference type="GO" id="GO:0016020">
    <property type="term" value="C:membrane"/>
    <property type="evidence" value="ECO:0007669"/>
    <property type="project" value="UniProtKB-SubCell"/>
</dbReference>
<organism evidence="7 8">
    <name type="scientific">Mesorhizobium loti R88b</name>
    <dbReference type="NCBI Taxonomy" id="935548"/>
    <lineage>
        <taxon>Bacteria</taxon>
        <taxon>Pseudomonadati</taxon>
        <taxon>Pseudomonadota</taxon>
        <taxon>Alphaproteobacteria</taxon>
        <taxon>Hyphomicrobiales</taxon>
        <taxon>Phyllobacteriaceae</taxon>
        <taxon>Mesorhizobium</taxon>
    </lineage>
</organism>
<feature type="transmembrane region" description="Helical" evidence="5">
    <location>
        <begin position="265"/>
        <end position="282"/>
    </location>
</feature>
<evidence type="ECO:0000256" key="4">
    <source>
        <dbReference type="ARBA" id="ARBA00023136"/>
    </source>
</evidence>
<dbReference type="Pfam" id="PF00892">
    <property type="entry name" value="EamA"/>
    <property type="match status" value="2"/>
</dbReference>
<evidence type="ECO:0000256" key="1">
    <source>
        <dbReference type="ARBA" id="ARBA00004141"/>
    </source>
</evidence>
<evidence type="ECO:0000313" key="8">
    <source>
        <dbReference type="Proteomes" id="UP000503017"/>
    </source>
</evidence>
<proteinExistence type="predicted"/>
<keyword evidence="3 5" id="KW-1133">Transmembrane helix</keyword>
<keyword evidence="2 5" id="KW-0812">Transmembrane</keyword>
<evidence type="ECO:0000256" key="2">
    <source>
        <dbReference type="ARBA" id="ARBA00022692"/>
    </source>
</evidence>
<dbReference type="InterPro" id="IPR000620">
    <property type="entry name" value="EamA_dom"/>
</dbReference>
<name>A0A6M7WN51_RHILI</name>
<evidence type="ECO:0000256" key="3">
    <source>
        <dbReference type="ARBA" id="ARBA00022989"/>
    </source>
</evidence>
<feature type="transmembrane region" description="Helical" evidence="5">
    <location>
        <begin position="64"/>
        <end position="86"/>
    </location>
</feature>
<dbReference type="InterPro" id="IPR050638">
    <property type="entry name" value="AA-Vitamin_Transporters"/>
</dbReference>
<dbReference type="EMBL" id="CP033367">
    <property type="protein sequence ID" value="QKD02303.1"/>
    <property type="molecule type" value="Genomic_DNA"/>
</dbReference>